<protein>
    <recommendedName>
        <fullName evidence="3">DUF711 domain-containing protein</fullName>
    </recommendedName>
</protein>
<proteinExistence type="predicted"/>
<evidence type="ECO:0000313" key="1">
    <source>
        <dbReference type="EMBL" id="EJK74222.1"/>
    </source>
</evidence>
<dbReference type="OrthoDB" id="10263808at2759"/>
<name>K0TP72_THAOC</name>
<dbReference type="EMBL" id="AGNL01003852">
    <property type="protein sequence ID" value="EJK74222.1"/>
    <property type="molecule type" value="Genomic_DNA"/>
</dbReference>
<dbReference type="PANTHER" id="PTHR37560">
    <property type="entry name" value="UPF0210 PROTEIN SPR0218"/>
    <property type="match status" value="1"/>
</dbReference>
<gene>
    <name evidence="1" type="ORF">THAOC_04112</name>
</gene>
<sequence length="213" mass="21904">MRALLGEAGSVVNVRGTLHSRLGEELAPIQEVCRGCKPRGDDGDVTVKFFGIDTSWNPSLDEGGSVAAALEALEEVRGAFGGTGSLAAAAAVTRAIQSVPGIASTGYSGLMLPVLEDRRLAELANSGGDAGEGLSIQQLLCISSVCGVGIDTVPVPGDVSVDRLSSLILDVAALAGRWNKPLSCRVFPVPGGKAGDLTTFDSPYMCNSRVFEV</sequence>
<dbReference type="OMA" id="NSHRNYK"/>
<dbReference type="Pfam" id="PF05167">
    <property type="entry name" value="DUF711"/>
    <property type="match status" value="1"/>
</dbReference>
<organism evidence="1 2">
    <name type="scientific">Thalassiosira oceanica</name>
    <name type="common">Marine diatom</name>
    <dbReference type="NCBI Taxonomy" id="159749"/>
    <lineage>
        <taxon>Eukaryota</taxon>
        <taxon>Sar</taxon>
        <taxon>Stramenopiles</taxon>
        <taxon>Ochrophyta</taxon>
        <taxon>Bacillariophyta</taxon>
        <taxon>Coscinodiscophyceae</taxon>
        <taxon>Thalassiosirophycidae</taxon>
        <taxon>Thalassiosirales</taxon>
        <taxon>Thalassiosiraceae</taxon>
        <taxon>Thalassiosira</taxon>
    </lineage>
</organism>
<accession>K0TP72</accession>
<dbReference type="InterPro" id="IPR007841">
    <property type="entry name" value="UPF0210"/>
</dbReference>
<dbReference type="PANTHER" id="PTHR37560:SF2">
    <property type="entry name" value="DUF711 DOMAIN-CONTAINING PROTEIN"/>
    <property type="match status" value="1"/>
</dbReference>
<dbReference type="SUPFAM" id="SSF51998">
    <property type="entry name" value="PFL-like glycyl radical enzymes"/>
    <property type="match status" value="1"/>
</dbReference>
<dbReference type="Proteomes" id="UP000266841">
    <property type="component" value="Unassembled WGS sequence"/>
</dbReference>
<evidence type="ECO:0008006" key="3">
    <source>
        <dbReference type="Google" id="ProtNLM"/>
    </source>
</evidence>
<dbReference type="AlphaFoldDB" id="K0TP72"/>
<comment type="caution">
    <text evidence="1">The sequence shown here is derived from an EMBL/GenBank/DDBJ whole genome shotgun (WGS) entry which is preliminary data.</text>
</comment>
<dbReference type="eggNOG" id="ENOG502RZPI">
    <property type="taxonomic scope" value="Eukaryota"/>
</dbReference>
<evidence type="ECO:0000313" key="2">
    <source>
        <dbReference type="Proteomes" id="UP000266841"/>
    </source>
</evidence>
<dbReference type="Gene3D" id="3.20.70.20">
    <property type="match status" value="1"/>
</dbReference>
<keyword evidence="2" id="KW-1185">Reference proteome</keyword>
<reference evidence="1 2" key="1">
    <citation type="journal article" date="2012" name="Genome Biol.">
        <title>Genome and low-iron response of an oceanic diatom adapted to chronic iron limitation.</title>
        <authorList>
            <person name="Lommer M."/>
            <person name="Specht M."/>
            <person name="Roy A.S."/>
            <person name="Kraemer L."/>
            <person name="Andreson R."/>
            <person name="Gutowska M.A."/>
            <person name="Wolf J."/>
            <person name="Bergner S.V."/>
            <person name="Schilhabel M.B."/>
            <person name="Klostermeier U.C."/>
            <person name="Beiko R.G."/>
            <person name="Rosenstiel P."/>
            <person name="Hippler M."/>
            <person name="Laroche J."/>
        </authorList>
    </citation>
    <scope>NUCLEOTIDE SEQUENCE [LARGE SCALE GENOMIC DNA]</scope>
    <source>
        <strain evidence="1 2">CCMP1005</strain>
    </source>
</reference>